<dbReference type="Proteomes" id="UP000003577">
    <property type="component" value="Unassembled WGS sequence"/>
</dbReference>
<dbReference type="EMBL" id="AAVP02000002">
    <property type="protein sequence ID" value="EDK25061.1"/>
    <property type="molecule type" value="Genomic_DNA"/>
</dbReference>
<organism evidence="2 3">
    <name type="scientific">[Ruminococcus] torques ATCC 27756</name>
    <dbReference type="NCBI Taxonomy" id="411460"/>
    <lineage>
        <taxon>Bacteria</taxon>
        <taxon>Bacillati</taxon>
        <taxon>Bacillota</taxon>
        <taxon>Clostridia</taxon>
        <taxon>Lachnospirales</taxon>
        <taxon>Lachnospiraceae</taxon>
        <taxon>Mediterraneibacter</taxon>
    </lineage>
</organism>
<name>A5KKW0_9FIRM</name>
<reference evidence="2 3" key="1">
    <citation type="submission" date="2007-03" db="EMBL/GenBank/DDBJ databases">
        <authorList>
            <person name="Fulton L."/>
            <person name="Clifton S."/>
            <person name="Fulton B."/>
            <person name="Xu J."/>
            <person name="Minx P."/>
            <person name="Pepin K.H."/>
            <person name="Johnson M."/>
            <person name="Thiruvilangam P."/>
            <person name="Bhonagiri V."/>
            <person name="Nash W.E."/>
            <person name="Mardis E.R."/>
            <person name="Wilson R.K."/>
        </authorList>
    </citation>
    <scope>NUCLEOTIDE SEQUENCE [LARGE SCALE GENOMIC DNA]</scope>
    <source>
        <strain evidence="2 3">ATCC 27756</strain>
    </source>
</reference>
<sequence length="90" mass="10570">MAGCANKDNEDKDDTKIEQNLDKKEDAEDFNKKDEEADENKKVEEDEDEDENSREARVYYVDDITGEIMGKPLQLKRNMIYGRLFRGTEF</sequence>
<evidence type="ECO:0000256" key="1">
    <source>
        <dbReference type="SAM" id="MobiDB-lite"/>
    </source>
</evidence>
<evidence type="ECO:0000313" key="3">
    <source>
        <dbReference type="Proteomes" id="UP000003577"/>
    </source>
</evidence>
<evidence type="ECO:0000313" key="2">
    <source>
        <dbReference type="EMBL" id="EDK25061.1"/>
    </source>
</evidence>
<dbReference type="PaxDb" id="411460-RUMTOR_00864"/>
<protein>
    <submittedName>
        <fullName evidence="2">Uncharacterized protein</fullName>
    </submittedName>
</protein>
<comment type="caution">
    <text evidence="2">The sequence shown here is derived from an EMBL/GenBank/DDBJ whole genome shotgun (WGS) entry which is preliminary data.</text>
</comment>
<reference evidence="2 3" key="2">
    <citation type="submission" date="2007-04" db="EMBL/GenBank/DDBJ databases">
        <title>Draft genome sequence of Ruminococcus torques (ATCC 27756).</title>
        <authorList>
            <person name="Sudarsanam P."/>
            <person name="Ley R."/>
            <person name="Guruge J."/>
            <person name="Turnbaugh P.J."/>
            <person name="Mahowald M."/>
            <person name="Liep D."/>
            <person name="Gordon J."/>
        </authorList>
    </citation>
    <scope>NUCLEOTIDE SEQUENCE [LARGE SCALE GENOMIC DNA]</scope>
    <source>
        <strain evidence="2 3">ATCC 27756</strain>
    </source>
</reference>
<gene>
    <name evidence="2" type="ORF">RUMTOR_00864</name>
</gene>
<dbReference type="AlphaFoldDB" id="A5KKW0"/>
<accession>A5KKW0</accession>
<dbReference type="HOGENOM" id="CLU_2438975_0_0_9"/>
<feature type="region of interest" description="Disordered" evidence="1">
    <location>
        <begin position="1"/>
        <end position="56"/>
    </location>
</feature>
<proteinExistence type="predicted"/>
<feature type="compositionally biased region" description="Basic and acidic residues" evidence="1">
    <location>
        <begin position="7"/>
        <end position="44"/>
    </location>
</feature>